<dbReference type="AlphaFoldDB" id="A0A1J1GRD5"/>
<dbReference type="VEuPathDB" id="PlasmoDB:PGAL8A_00247200"/>
<sequence length="97" mass="11654">MFLPCSLNNKIIKSIKKKFVTTVNIFKNSGDFNKENKNVKNVYEDYEVLKNIKKKNTLKNSLKKFREIVQKETKRKGYNFYYGWPPLNRIKITEDEK</sequence>
<dbReference type="GeneID" id="39731000"/>
<protein>
    <submittedName>
        <fullName evidence="1">Uncharacterized protein</fullName>
    </submittedName>
</protein>
<comment type="caution">
    <text evidence="1">The sequence shown here is derived from an EMBL/GenBank/DDBJ whole genome shotgun (WGS) entry which is preliminary data.</text>
</comment>
<organism evidence="1 2">
    <name type="scientific">Plasmodium gallinaceum</name>
    <dbReference type="NCBI Taxonomy" id="5849"/>
    <lineage>
        <taxon>Eukaryota</taxon>
        <taxon>Sar</taxon>
        <taxon>Alveolata</taxon>
        <taxon>Apicomplexa</taxon>
        <taxon>Aconoidasida</taxon>
        <taxon>Haemosporida</taxon>
        <taxon>Plasmodiidae</taxon>
        <taxon>Plasmodium</taxon>
        <taxon>Plasmodium (Haemamoeba)</taxon>
    </lineage>
</organism>
<evidence type="ECO:0000313" key="2">
    <source>
        <dbReference type="Proteomes" id="UP000220797"/>
    </source>
</evidence>
<evidence type="ECO:0000313" key="1">
    <source>
        <dbReference type="EMBL" id="CRG95073.1"/>
    </source>
</evidence>
<proteinExistence type="predicted"/>
<dbReference type="Proteomes" id="UP000220797">
    <property type="component" value="Unassembled WGS sequence"/>
</dbReference>
<accession>A0A1J1GRD5</accession>
<keyword evidence="2" id="KW-1185">Reference proteome</keyword>
<feature type="non-terminal residue" evidence="1">
    <location>
        <position position="97"/>
    </location>
</feature>
<dbReference type="OrthoDB" id="381626at2759"/>
<gene>
    <name evidence="1" type="ORF">PGAL8A_00247200</name>
</gene>
<dbReference type="RefSeq" id="XP_028527886.1">
    <property type="nucleotide sequence ID" value="XM_028671212.1"/>
</dbReference>
<name>A0A1J1GRD5_PLAGA</name>
<dbReference type="EMBL" id="CVMV01000032">
    <property type="protein sequence ID" value="CRG95073.1"/>
    <property type="molecule type" value="Genomic_DNA"/>
</dbReference>
<reference evidence="1" key="1">
    <citation type="submission" date="2015-04" db="EMBL/GenBank/DDBJ databases">
        <authorList>
            <consortium name="Pathogen Informatics"/>
        </authorList>
    </citation>
    <scope>NUCLEOTIDE SEQUENCE [LARGE SCALE GENOMIC DNA]</scope>
    <source>
        <strain evidence="1">8A</strain>
    </source>
</reference>
<dbReference type="OMA" id="YYGWPPL"/>